<evidence type="ECO:0000313" key="3">
    <source>
        <dbReference type="EMBL" id="TDW11814.1"/>
    </source>
</evidence>
<gene>
    <name evidence="3" type="ORF">EDD63_1521</name>
</gene>
<dbReference type="Proteomes" id="UP000294743">
    <property type="component" value="Unassembled WGS sequence"/>
</dbReference>
<protein>
    <submittedName>
        <fullName evidence="3">Uncharacterized protein</fullName>
    </submittedName>
</protein>
<feature type="transmembrane region" description="Helical" evidence="2">
    <location>
        <begin position="450"/>
        <end position="468"/>
    </location>
</feature>
<evidence type="ECO:0000256" key="2">
    <source>
        <dbReference type="SAM" id="Phobius"/>
    </source>
</evidence>
<comment type="caution">
    <text evidence="3">The sequence shown here is derived from an EMBL/GenBank/DDBJ whole genome shotgun (WGS) entry which is preliminary data.</text>
</comment>
<keyword evidence="4" id="KW-1185">Reference proteome</keyword>
<keyword evidence="2" id="KW-1133">Transmembrane helix</keyword>
<organism evidence="3 4">
    <name type="scientific">Breznakia blatticola</name>
    <dbReference type="NCBI Taxonomy" id="1754012"/>
    <lineage>
        <taxon>Bacteria</taxon>
        <taxon>Bacillati</taxon>
        <taxon>Bacillota</taxon>
        <taxon>Erysipelotrichia</taxon>
        <taxon>Erysipelotrichales</taxon>
        <taxon>Erysipelotrichaceae</taxon>
        <taxon>Breznakia</taxon>
    </lineage>
</organism>
<evidence type="ECO:0000256" key="1">
    <source>
        <dbReference type="SAM" id="MobiDB-lite"/>
    </source>
</evidence>
<keyword evidence="2" id="KW-0812">Transmembrane</keyword>
<feature type="transmembrane region" description="Helical" evidence="2">
    <location>
        <begin position="12"/>
        <end position="31"/>
    </location>
</feature>
<feature type="region of interest" description="Disordered" evidence="1">
    <location>
        <begin position="417"/>
        <end position="444"/>
    </location>
</feature>
<accession>A0A4V3G639</accession>
<dbReference type="AlphaFoldDB" id="A0A4V3G639"/>
<proteinExistence type="predicted"/>
<dbReference type="EMBL" id="SODD01000052">
    <property type="protein sequence ID" value="TDW11814.1"/>
    <property type="molecule type" value="Genomic_DNA"/>
</dbReference>
<keyword evidence="2" id="KW-0472">Membrane</keyword>
<evidence type="ECO:0000313" key="4">
    <source>
        <dbReference type="Proteomes" id="UP000294743"/>
    </source>
</evidence>
<reference evidence="3 4" key="1">
    <citation type="submission" date="2019-03" db="EMBL/GenBank/DDBJ databases">
        <title>Genomic Encyclopedia of Type Strains, Phase IV (KMG-IV): sequencing the most valuable type-strain genomes for metagenomic binning, comparative biology and taxonomic classification.</title>
        <authorList>
            <person name="Goeker M."/>
        </authorList>
    </citation>
    <scope>NUCLEOTIDE SEQUENCE [LARGE SCALE GENOMIC DNA]</scope>
    <source>
        <strain evidence="3 4">DSM 28867</strain>
    </source>
</reference>
<name>A0A4V3G639_9FIRM</name>
<dbReference type="RefSeq" id="WP_134171143.1">
    <property type="nucleotide sequence ID" value="NZ_SODD01000052.1"/>
</dbReference>
<sequence>MKKIRNILKTSIVFGLVAILMMQLCNVSILAKIDQELTDEQKVMYITYWDDQGVETTEMLSLVELAKNQGCTWDTLTWSSIQSIVENNTPGSLHSASGSIYVQPFDHVMYAVDDSSKDAKILPGMHVYLPLADNVQEIRVAPHKDDIFVGLGSYVEDGMTTYKLKSDNLTWGEFINDFLKAYKVSYGNLSDWYFDNNGNYEAVVKKNDPVTPEVNYSIRADKAIEPSPELMYKSYARYYNGQAVDKSVFSLVVFSSIWQSQSTYYERAGERDGVSYHEAYDLLDPNVGSYKVRAGTLFDSANVYTEFMNIDILAIPVVVEVQDATNTSNYRATIRLDEDALLTYFSEYDRVDEVTKETMKELIVNELGDSFFTIISEKDAQGNTILRAVEKAGVNEVGGVNQYGNFTIRYVPGKLTETTQRPSEVATPEKGLSSKEGKAPSTGDTTSVSSLYALLAISSVSILGFVISKKRKATQTK</sequence>